<protein>
    <submittedName>
        <fullName evidence="1">Uncharacterized protein</fullName>
    </submittedName>
</protein>
<dbReference type="Proteomes" id="UP001267290">
    <property type="component" value="Unassembled WGS sequence"/>
</dbReference>
<reference evidence="1 2" key="1">
    <citation type="submission" date="2023-07" db="EMBL/GenBank/DDBJ databases">
        <title>Sorghum-associated microbial communities from plants grown in Nebraska, USA.</title>
        <authorList>
            <person name="Schachtman D."/>
        </authorList>
    </citation>
    <scope>NUCLEOTIDE SEQUENCE [LARGE SCALE GENOMIC DNA]</scope>
    <source>
        <strain evidence="1 2">CC258</strain>
    </source>
</reference>
<sequence length="35" mass="3786">MKNKEPAAYSSVAPYLLGSFEQTVLFSLSHGAKVD</sequence>
<proteinExistence type="predicted"/>
<dbReference type="EMBL" id="JAVDSB010000002">
    <property type="protein sequence ID" value="MDR6550513.1"/>
    <property type="molecule type" value="Genomic_DNA"/>
</dbReference>
<comment type="caution">
    <text evidence="1">The sequence shown here is derived from an EMBL/GenBank/DDBJ whole genome shotgun (WGS) entry which is preliminary data.</text>
</comment>
<organism evidence="1 2">
    <name type="scientific">Paenibacillus qinlingensis</name>
    <dbReference type="NCBI Taxonomy" id="1837343"/>
    <lineage>
        <taxon>Bacteria</taxon>
        <taxon>Bacillati</taxon>
        <taxon>Bacillota</taxon>
        <taxon>Bacilli</taxon>
        <taxon>Bacillales</taxon>
        <taxon>Paenibacillaceae</taxon>
        <taxon>Paenibacillus</taxon>
    </lineage>
</organism>
<evidence type="ECO:0000313" key="2">
    <source>
        <dbReference type="Proteomes" id="UP001267290"/>
    </source>
</evidence>
<evidence type="ECO:0000313" key="1">
    <source>
        <dbReference type="EMBL" id="MDR6550513.1"/>
    </source>
</evidence>
<gene>
    <name evidence="1" type="ORF">J2736_001700</name>
</gene>
<name>A0ABU1NSU1_9BACL</name>
<accession>A0ABU1NSU1</accession>
<keyword evidence="2" id="KW-1185">Reference proteome</keyword>